<evidence type="ECO:0000256" key="4">
    <source>
        <dbReference type="ARBA" id="ARBA00022490"/>
    </source>
</evidence>
<dbReference type="Pfam" id="PF02367">
    <property type="entry name" value="TsaE"/>
    <property type="match status" value="1"/>
</dbReference>
<gene>
    <name evidence="11" type="ORF">LCGC14_0160690</name>
</gene>
<dbReference type="EMBL" id="LAZR01000060">
    <property type="protein sequence ID" value="KKN97111.1"/>
    <property type="molecule type" value="Genomic_DNA"/>
</dbReference>
<dbReference type="GO" id="GO:0046872">
    <property type="term" value="F:metal ion binding"/>
    <property type="evidence" value="ECO:0007669"/>
    <property type="project" value="UniProtKB-KW"/>
</dbReference>
<evidence type="ECO:0000256" key="3">
    <source>
        <dbReference type="ARBA" id="ARBA00019010"/>
    </source>
</evidence>
<evidence type="ECO:0000256" key="2">
    <source>
        <dbReference type="ARBA" id="ARBA00007599"/>
    </source>
</evidence>
<evidence type="ECO:0000256" key="7">
    <source>
        <dbReference type="ARBA" id="ARBA00022741"/>
    </source>
</evidence>
<keyword evidence="7" id="KW-0547">Nucleotide-binding</keyword>
<keyword evidence="9" id="KW-0460">Magnesium</keyword>
<dbReference type="InterPro" id="IPR003442">
    <property type="entry name" value="T6A_TsaE"/>
</dbReference>
<protein>
    <recommendedName>
        <fullName evidence="3">tRNA threonylcarbamoyladenosine biosynthesis protein TsaE</fullName>
    </recommendedName>
    <alternativeName>
        <fullName evidence="10">t(6)A37 threonylcarbamoyladenosine biosynthesis protein TsaE</fullName>
    </alternativeName>
</protein>
<dbReference type="AlphaFoldDB" id="A0A0F9XDI0"/>
<evidence type="ECO:0000256" key="8">
    <source>
        <dbReference type="ARBA" id="ARBA00022840"/>
    </source>
</evidence>
<evidence type="ECO:0000256" key="10">
    <source>
        <dbReference type="ARBA" id="ARBA00032441"/>
    </source>
</evidence>
<keyword evidence="5" id="KW-0819">tRNA processing</keyword>
<dbReference type="SUPFAM" id="SSF52540">
    <property type="entry name" value="P-loop containing nucleoside triphosphate hydrolases"/>
    <property type="match status" value="1"/>
</dbReference>
<evidence type="ECO:0000256" key="5">
    <source>
        <dbReference type="ARBA" id="ARBA00022694"/>
    </source>
</evidence>
<evidence type="ECO:0000313" key="11">
    <source>
        <dbReference type="EMBL" id="KKN97111.1"/>
    </source>
</evidence>
<dbReference type="PANTHER" id="PTHR33540">
    <property type="entry name" value="TRNA THREONYLCARBAMOYLADENOSINE BIOSYNTHESIS PROTEIN TSAE"/>
    <property type="match status" value="1"/>
</dbReference>
<name>A0A0F9XDI0_9ZZZZ</name>
<keyword evidence="6" id="KW-0479">Metal-binding</keyword>
<dbReference type="GO" id="GO:0005737">
    <property type="term" value="C:cytoplasm"/>
    <property type="evidence" value="ECO:0007669"/>
    <property type="project" value="UniProtKB-SubCell"/>
</dbReference>
<reference evidence="11" key="1">
    <citation type="journal article" date="2015" name="Nature">
        <title>Complex archaea that bridge the gap between prokaryotes and eukaryotes.</title>
        <authorList>
            <person name="Spang A."/>
            <person name="Saw J.H."/>
            <person name="Jorgensen S.L."/>
            <person name="Zaremba-Niedzwiedzka K."/>
            <person name="Martijn J."/>
            <person name="Lind A.E."/>
            <person name="van Eijk R."/>
            <person name="Schleper C."/>
            <person name="Guy L."/>
            <person name="Ettema T.J."/>
        </authorList>
    </citation>
    <scope>NUCLEOTIDE SEQUENCE</scope>
</reference>
<evidence type="ECO:0000256" key="1">
    <source>
        <dbReference type="ARBA" id="ARBA00004496"/>
    </source>
</evidence>
<dbReference type="Gene3D" id="3.40.50.300">
    <property type="entry name" value="P-loop containing nucleotide triphosphate hydrolases"/>
    <property type="match status" value="1"/>
</dbReference>
<dbReference type="InterPro" id="IPR027417">
    <property type="entry name" value="P-loop_NTPase"/>
</dbReference>
<proteinExistence type="inferred from homology"/>
<comment type="similarity">
    <text evidence="2">Belongs to the TsaE family.</text>
</comment>
<dbReference type="GO" id="GO:0005524">
    <property type="term" value="F:ATP binding"/>
    <property type="evidence" value="ECO:0007669"/>
    <property type="project" value="UniProtKB-KW"/>
</dbReference>
<evidence type="ECO:0000256" key="6">
    <source>
        <dbReference type="ARBA" id="ARBA00022723"/>
    </source>
</evidence>
<comment type="caution">
    <text evidence="11">The sequence shown here is derived from an EMBL/GenBank/DDBJ whole genome shotgun (WGS) entry which is preliminary data.</text>
</comment>
<accession>A0A0F9XDI0</accession>
<dbReference type="PANTHER" id="PTHR33540:SF2">
    <property type="entry name" value="TRNA THREONYLCARBAMOYLADENOSINE BIOSYNTHESIS PROTEIN TSAE"/>
    <property type="match status" value="1"/>
</dbReference>
<organism evidence="11">
    <name type="scientific">marine sediment metagenome</name>
    <dbReference type="NCBI Taxonomy" id="412755"/>
    <lineage>
        <taxon>unclassified sequences</taxon>
        <taxon>metagenomes</taxon>
        <taxon>ecological metagenomes</taxon>
    </lineage>
</organism>
<dbReference type="GO" id="GO:0002949">
    <property type="term" value="P:tRNA threonylcarbamoyladenosine modification"/>
    <property type="evidence" value="ECO:0007669"/>
    <property type="project" value="InterPro"/>
</dbReference>
<keyword evidence="4" id="KW-0963">Cytoplasm</keyword>
<comment type="subcellular location">
    <subcellularLocation>
        <location evidence="1">Cytoplasm</location>
    </subcellularLocation>
</comment>
<evidence type="ECO:0000256" key="9">
    <source>
        <dbReference type="ARBA" id="ARBA00022842"/>
    </source>
</evidence>
<dbReference type="NCBIfam" id="TIGR00150">
    <property type="entry name" value="T6A_YjeE"/>
    <property type="match status" value="1"/>
</dbReference>
<sequence length="186" mass="21273">MAKKTLLRSKYLTKQPSQTKKIGTILAKSILNLYLHSDKAVVLGLKGNLGAGKTTFLQGFAKGLGIQENILSPTFVILKKYELQNTKKLNKKSSRISTKSEGETSQKRQSLYSRFYHIDCYRIQKPREILALGFQKIVSNPQNIITIEWAERILKILPQNTLWIQLTVINKNTRKITFLIKPIMVK</sequence>
<keyword evidence="8" id="KW-0067">ATP-binding</keyword>